<reference evidence="1 2" key="1">
    <citation type="submission" date="2017-11" db="EMBL/GenBank/DDBJ databases">
        <title>Draft Genome Sequence of Sporolactobacillus inulinus NBRC 111894 Isolated from Koso, a Japanese Sugar-Vegetable Fermented Beverage.</title>
        <authorList>
            <person name="Chiou T.Y."/>
            <person name="Oshima K."/>
            <person name="Suda W."/>
            <person name="Hattori M."/>
            <person name="Takahashi T."/>
        </authorList>
    </citation>
    <scope>NUCLEOTIDE SEQUENCE [LARGE SCALE GENOMIC DNA]</scope>
    <source>
        <strain evidence="1 2">NBRC111894</strain>
    </source>
</reference>
<evidence type="ECO:0000313" key="1">
    <source>
        <dbReference type="EMBL" id="GAY75362.1"/>
    </source>
</evidence>
<protein>
    <submittedName>
        <fullName evidence="1">Uncharacterized protein</fullName>
    </submittedName>
</protein>
<dbReference type="Proteomes" id="UP000319716">
    <property type="component" value="Unassembled WGS sequence"/>
</dbReference>
<name>A0A4Y1Z8J6_9BACL</name>
<gene>
    <name evidence="1" type="ORF">NBRC111894_916</name>
</gene>
<dbReference type="EMBL" id="BEXB01000005">
    <property type="protein sequence ID" value="GAY75362.1"/>
    <property type="molecule type" value="Genomic_DNA"/>
</dbReference>
<dbReference type="AlphaFoldDB" id="A0A4Y1Z8J6"/>
<accession>A0A4Y1Z8J6</accession>
<proteinExistence type="predicted"/>
<comment type="caution">
    <text evidence="1">The sequence shown here is derived from an EMBL/GenBank/DDBJ whole genome shotgun (WGS) entry which is preliminary data.</text>
</comment>
<sequence>MYAERSCLRERSSLCKKVPSGSALSQNSMHFMVKRWTA</sequence>
<organism evidence="1 2">
    <name type="scientific">Sporolactobacillus inulinus</name>
    <dbReference type="NCBI Taxonomy" id="2078"/>
    <lineage>
        <taxon>Bacteria</taxon>
        <taxon>Bacillati</taxon>
        <taxon>Bacillota</taxon>
        <taxon>Bacilli</taxon>
        <taxon>Bacillales</taxon>
        <taxon>Sporolactobacillaceae</taxon>
        <taxon>Sporolactobacillus</taxon>
    </lineage>
</organism>
<evidence type="ECO:0000313" key="2">
    <source>
        <dbReference type="Proteomes" id="UP000319716"/>
    </source>
</evidence>